<organism evidence="1">
    <name type="scientific">Cacopsylla melanoneura</name>
    <dbReference type="NCBI Taxonomy" id="428564"/>
    <lineage>
        <taxon>Eukaryota</taxon>
        <taxon>Metazoa</taxon>
        <taxon>Ecdysozoa</taxon>
        <taxon>Arthropoda</taxon>
        <taxon>Hexapoda</taxon>
        <taxon>Insecta</taxon>
        <taxon>Pterygota</taxon>
        <taxon>Neoptera</taxon>
        <taxon>Paraneoptera</taxon>
        <taxon>Hemiptera</taxon>
        <taxon>Sternorrhyncha</taxon>
        <taxon>Psylloidea</taxon>
        <taxon>Psyllidae</taxon>
        <taxon>Psyllinae</taxon>
        <taxon>Cacopsylla</taxon>
    </lineage>
</organism>
<name>A0A8D9FCB3_9HEMI</name>
<protein>
    <submittedName>
        <fullName evidence="1">Uncharacterized protein</fullName>
    </submittedName>
</protein>
<accession>A0A8D9FCB3</accession>
<dbReference type="InterPro" id="IPR008042">
    <property type="entry name" value="Retrotrans_Pao"/>
</dbReference>
<reference evidence="1" key="1">
    <citation type="submission" date="2021-05" db="EMBL/GenBank/DDBJ databases">
        <authorList>
            <person name="Alioto T."/>
            <person name="Alioto T."/>
            <person name="Gomez Garrido J."/>
        </authorList>
    </citation>
    <scope>NUCLEOTIDE SEQUENCE</scope>
</reference>
<dbReference type="AlphaFoldDB" id="A0A8D9FCB3"/>
<dbReference type="PANTHER" id="PTHR22955:SF65">
    <property type="entry name" value="INTEGRASE CATALYTIC DOMAIN-CONTAINING PROTEIN"/>
    <property type="match status" value="1"/>
</dbReference>
<dbReference type="Pfam" id="PF05380">
    <property type="entry name" value="Peptidase_A17"/>
    <property type="match status" value="1"/>
</dbReference>
<sequence length="305" mass="34383">MGKKQGSQFIACSTNEGKKGRGYKWCPTNDCFSYSISEEYVSPTTKRQALSKIASIYDVNGFLSPVTIYLKIFMQQVWLNKGVSWDSPLPINLQKQWDKIMSEMHLLREVQVPRYILGSNPETLDLVGFADASGAAYAAVVYLRVPVNISEETVYDHFSQLFSMSEPHSMNMDMDSVRTLHHSLHPILDVPISESELDLVLPNLLTILVHNIILYFLTENTTLSPKGLIRAFNKFQFTKFCDFSLSAMLTADLLKGEPYTTSKIVILKGGICLVPRPNTRKTRKRDETCSANLQRVKGAFLQDPG</sequence>
<dbReference type="EMBL" id="HBUF01644272">
    <property type="protein sequence ID" value="CAG6785548.1"/>
    <property type="molecule type" value="Transcribed_RNA"/>
</dbReference>
<dbReference type="PANTHER" id="PTHR22955">
    <property type="entry name" value="RETROTRANSPOSON"/>
    <property type="match status" value="1"/>
</dbReference>
<proteinExistence type="predicted"/>
<evidence type="ECO:0000313" key="1">
    <source>
        <dbReference type="EMBL" id="CAG6785548.1"/>
    </source>
</evidence>